<reference evidence="5 6" key="1">
    <citation type="submission" date="2019-02" db="EMBL/GenBank/DDBJ databases">
        <title>Genome sequencing of the rare red list fungi Phellinidium pouzarii.</title>
        <authorList>
            <person name="Buettner E."/>
            <person name="Kellner H."/>
        </authorList>
    </citation>
    <scope>NUCLEOTIDE SEQUENCE [LARGE SCALE GENOMIC DNA]</scope>
    <source>
        <strain evidence="5 6">DSM 108285</strain>
    </source>
</reference>
<dbReference type="InterPro" id="IPR031309">
    <property type="entry name" value="Ribosomal_uL5_C"/>
</dbReference>
<comment type="similarity">
    <text evidence="1">Belongs to the universal ribosomal protein uL5 family.</text>
</comment>
<evidence type="ECO:0000313" key="5">
    <source>
        <dbReference type="EMBL" id="THH10476.1"/>
    </source>
</evidence>
<proteinExistence type="inferred from homology"/>
<feature type="domain" description="Large ribosomal subunit protein uL5 C-terminal" evidence="4">
    <location>
        <begin position="184"/>
        <end position="292"/>
    </location>
</feature>
<evidence type="ECO:0000313" key="6">
    <source>
        <dbReference type="Proteomes" id="UP000308199"/>
    </source>
</evidence>
<keyword evidence="2" id="KW-0689">Ribosomal protein</keyword>
<evidence type="ECO:0000256" key="3">
    <source>
        <dbReference type="ARBA" id="ARBA00023274"/>
    </source>
</evidence>
<dbReference type="OrthoDB" id="539541at2759"/>
<dbReference type="Gene3D" id="3.30.1440.10">
    <property type="match status" value="1"/>
</dbReference>
<dbReference type="GO" id="GO:0006412">
    <property type="term" value="P:translation"/>
    <property type="evidence" value="ECO:0007669"/>
    <property type="project" value="InterPro"/>
</dbReference>
<protein>
    <recommendedName>
        <fullName evidence="4">Large ribosomal subunit protein uL5 C-terminal domain-containing protein</fullName>
    </recommendedName>
</protein>
<dbReference type="Proteomes" id="UP000308199">
    <property type="component" value="Unassembled WGS sequence"/>
</dbReference>
<dbReference type="PANTHER" id="PTHR11994">
    <property type="entry name" value="60S RIBOSOMAL PROTEIN L11-RELATED"/>
    <property type="match status" value="1"/>
</dbReference>
<dbReference type="GO" id="GO:1990904">
    <property type="term" value="C:ribonucleoprotein complex"/>
    <property type="evidence" value="ECO:0007669"/>
    <property type="project" value="UniProtKB-KW"/>
</dbReference>
<dbReference type="InterPro" id="IPR002132">
    <property type="entry name" value="Ribosomal_uL5"/>
</dbReference>
<organism evidence="5 6">
    <name type="scientific">Phellinidium pouzarii</name>
    <dbReference type="NCBI Taxonomy" id="167371"/>
    <lineage>
        <taxon>Eukaryota</taxon>
        <taxon>Fungi</taxon>
        <taxon>Dikarya</taxon>
        <taxon>Basidiomycota</taxon>
        <taxon>Agaricomycotina</taxon>
        <taxon>Agaricomycetes</taxon>
        <taxon>Hymenochaetales</taxon>
        <taxon>Hymenochaetaceae</taxon>
        <taxon>Phellinidium</taxon>
    </lineage>
</organism>
<dbReference type="GO" id="GO:0003735">
    <property type="term" value="F:structural constituent of ribosome"/>
    <property type="evidence" value="ECO:0007669"/>
    <property type="project" value="InterPro"/>
</dbReference>
<accession>A0A4S4LF15</accession>
<dbReference type="InterPro" id="IPR022803">
    <property type="entry name" value="Ribosomal_uL5_dom_sf"/>
</dbReference>
<gene>
    <name evidence="5" type="ORF">EW145_g1306</name>
</gene>
<name>A0A4S4LF15_9AGAM</name>
<sequence length="295" mass="33015">MRKLASAFRTRNRIMRKVSPQSRIRPWRKDERGLPIPHVNILVRDTHVCRLQDHYYNTLRDDLMYMTYVHEPKGRPPPRHIRLTYDPEDPYSKYRSNPVVGGSQIGKKAAPITTSENVVRLEKISLHTMQKSALTNRSNLLGTIMAFRAISGETEHGGGWTSSEGVRIVKGKKSVAGWVRPGLPVGVKVDLKGEKMYEFLGSLVQFVLPRLREFEGVVLPPASANLSTPAGVSGVVSMGLPPEAMGFFPQIEVNQDSYPRMYGMHIHFVTNAEGAGAQNKARALLSGFQLPFARR</sequence>
<dbReference type="SUPFAM" id="SSF55282">
    <property type="entry name" value="RL5-like"/>
    <property type="match status" value="1"/>
</dbReference>
<dbReference type="AlphaFoldDB" id="A0A4S4LF15"/>
<dbReference type="EMBL" id="SGPK01000035">
    <property type="protein sequence ID" value="THH10476.1"/>
    <property type="molecule type" value="Genomic_DNA"/>
</dbReference>
<evidence type="ECO:0000256" key="2">
    <source>
        <dbReference type="ARBA" id="ARBA00022980"/>
    </source>
</evidence>
<evidence type="ECO:0000259" key="4">
    <source>
        <dbReference type="Pfam" id="PF00673"/>
    </source>
</evidence>
<keyword evidence="3" id="KW-0687">Ribonucleoprotein</keyword>
<keyword evidence="6" id="KW-1185">Reference proteome</keyword>
<comment type="caution">
    <text evidence="5">The sequence shown here is derived from an EMBL/GenBank/DDBJ whole genome shotgun (WGS) entry which is preliminary data.</text>
</comment>
<evidence type="ECO:0000256" key="1">
    <source>
        <dbReference type="ARBA" id="ARBA00008553"/>
    </source>
</evidence>
<dbReference type="Pfam" id="PF00673">
    <property type="entry name" value="Ribosomal_L5_C"/>
    <property type="match status" value="1"/>
</dbReference>
<dbReference type="GO" id="GO:0005840">
    <property type="term" value="C:ribosome"/>
    <property type="evidence" value="ECO:0007669"/>
    <property type="project" value="UniProtKB-KW"/>
</dbReference>